<keyword evidence="2" id="KW-1003">Cell membrane</keyword>
<feature type="transmembrane region" description="Helical" evidence="6">
    <location>
        <begin position="397"/>
        <end position="424"/>
    </location>
</feature>
<feature type="transmembrane region" description="Helical" evidence="6">
    <location>
        <begin position="195"/>
        <end position="221"/>
    </location>
</feature>
<dbReference type="RefSeq" id="WP_067616589.1">
    <property type="nucleotide sequence ID" value="NZ_MAGO01000003.1"/>
</dbReference>
<reference evidence="7 8" key="1">
    <citation type="submission" date="2016-06" db="EMBL/GenBank/DDBJ databases">
        <title>Respiratory ammonification of nitrate coupled to the oxidation of elemental sulfur in deep-sea autotrophic thermophilic bacteria.</title>
        <authorList>
            <person name="Slobodkina G.B."/>
            <person name="Mardanov A.V."/>
            <person name="Ravin N.V."/>
            <person name="Frolova A.A."/>
            <person name="Viryasiv M.B."/>
            <person name="Chernyh N.A."/>
            <person name="Bonch-Osmolovskaya E.A."/>
            <person name="Slobodkin A.I."/>
        </authorList>
    </citation>
    <scope>NUCLEOTIDE SEQUENCE [LARGE SCALE GENOMIC DNA]</scope>
    <source>
        <strain evidence="7 8">S69</strain>
    </source>
</reference>
<keyword evidence="5 6" id="KW-0472">Membrane</keyword>
<evidence type="ECO:0000313" key="7">
    <source>
        <dbReference type="EMBL" id="OCC15875.1"/>
    </source>
</evidence>
<feature type="transmembrane region" description="Helical" evidence="6">
    <location>
        <begin position="342"/>
        <end position="365"/>
    </location>
</feature>
<dbReference type="STRING" id="1156395.DBT_0800"/>
<feature type="transmembrane region" description="Helical" evidence="6">
    <location>
        <begin position="135"/>
        <end position="155"/>
    </location>
</feature>
<evidence type="ECO:0000256" key="5">
    <source>
        <dbReference type="ARBA" id="ARBA00023136"/>
    </source>
</evidence>
<dbReference type="GO" id="GO:0005886">
    <property type="term" value="C:plasma membrane"/>
    <property type="evidence" value="ECO:0007669"/>
    <property type="project" value="UniProtKB-SubCell"/>
</dbReference>
<comment type="caution">
    <text evidence="7">The sequence shown here is derived from an EMBL/GenBank/DDBJ whole genome shotgun (WGS) entry which is preliminary data.</text>
</comment>
<feature type="transmembrane region" description="Helical" evidence="6">
    <location>
        <begin position="94"/>
        <end position="123"/>
    </location>
</feature>
<feature type="transmembrane region" description="Helical" evidence="6">
    <location>
        <begin position="167"/>
        <end position="189"/>
    </location>
</feature>
<organism evidence="7 8">
    <name type="scientific">Dissulfuribacter thermophilus</name>
    <dbReference type="NCBI Taxonomy" id="1156395"/>
    <lineage>
        <taxon>Bacteria</taxon>
        <taxon>Pseudomonadati</taxon>
        <taxon>Thermodesulfobacteriota</taxon>
        <taxon>Dissulfuribacteria</taxon>
        <taxon>Dissulfuribacterales</taxon>
        <taxon>Dissulfuribacteraceae</taxon>
        <taxon>Dissulfuribacter</taxon>
    </lineage>
</organism>
<evidence type="ECO:0000313" key="8">
    <source>
        <dbReference type="Proteomes" id="UP000093080"/>
    </source>
</evidence>
<accession>A0A1B9F7U0</accession>
<name>A0A1B9F7U0_9BACT</name>
<dbReference type="PANTHER" id="PTHR30250">
    <property type="entry name" value="PST FAMILY PREDICTED COLANIC ACID TRANSPORTER"/>
    <property type="match status" value="1"/>
</dbReference>
<sequence>MSLLKSSNISFSPDRKRAFILQVLGGYANNAIGIIQGLLLVPLYIHYIGIQTYGWWLASGGIFNMLRLMNFGINSMLIQRIASAYGKQDLFRAGAYFFNGALVNVGICLLYGFTGWVISFWLPEILNVTGRESEILRGCFLIAVTAMAVGFFNECIRSLNQALLRPLIPVLSIIVGRILGTGVTIWMLLDNFQLWAIPSGMLVTEGIIFLINIVDVITFFLRLNFPIKIKKDIIIEYVQTGPALILARVGLTISQESEPLLINTLIGPEMNTAYMVTRRAADFIFQLFSVINGSIYSPFSHIAGAEQTQKLYTILKQILIISFSIGLIGFSIYAGINHEFVSLWINQSIVLNQDIILAIGIGYFLRSIRATLWQLLNGLGDFVFTSLIIFLESSVRMVVAITALTFFGVIGLPMALSISSFNSLILLSLRLKKRFTLQLDINTNFRFLLSVITLFGISLLATEYKNFPVSWGHFLIHSLLLTMTLLFSFISINWGILRSLDIKGKLPSLS</sequence>
<evidence type="ECO:0000256" key="6">
    <source>
        <dbReference type="SAM" id="Phobius"/>
    </source>
</evidence>
<protein>
    <submittedName>
        <fullName evidence="7">O-antigen flippase Wzx</fullName>
    </submittedName>
</protein>
<dbReference type="InterPro" id="IPR050833">
    <property type="entry name" value="Poly_Biosynth_Transport"/>
</dbReference>
<feature type="transmembrane region" description="Helical" evidence="6">
    <location>
        <begin position="445"/>
        <end position="462"/>
    </location>
</feature>
<evidence type="ECO:0000256" key="3">
    <source>
        <dbReference type="ARBA" id="ARBA00022692"/>
    </source>
</evidence>
<feature type="transmembrane region" description="Helical" evidence="6">
    <location>
        <begin position="318"/>
        <end position="336"/>
    </location>
</feature>
<feature type="transmembrane region" description="Helical" evidence="6">
    <location>
        <begin position="474"/>
        <end position="497"/>
    </location>
</feature>
<keyword evidence="8" id="KW-1185">Reference proteome</keyword>
<dbReference type="OrthoDB" id="580892at2"/>
<evidence type="ECO:0000256" key="1">
    <source>
        <dbReference type="ARBA" id="ARBA00004651"/>
    </source>
</evidence>
<gene>
    <name evidence="7" type="ORF">DBT_0800</name>
</gene>
<dbReference type="Proteomes" id="UP000093080">
    <property type="component" value="Unassembled WGS sequence"/>
</dbReference>
<keyword evidence="4 6" id="KW-1133">Transmembrane helix</keyword>
<feature type="transmembrane region" description="Helical" evidence="6">
    <location>
        <begin position="372"/>
        <end position="391"/>
    </location>
</feature>
<evidence type="ECO:0000256" key="4">
    <source>
        <dbReference type="ARBA" id="ARBA00022989"/>
    </source>
</evidence>
<feature type="transmembrane region" description="Helical" evidence="6">
    <location>
        <begin position="53"/>
        <end position="73"/>
    </location>
</feature>
<evidence type="ECO:0000256" key="2">
    <source>
        <dbReference type="ARBA" id="ARBA00022475"/>
    </source>
</evidence>
<comment type="subcellular location">
    <subcellularLocation>
        <location evidence="1">Cell membrane</location>
        <topology evidence="1">Multi-pass membrane protein</topology>
    </subcellularLocation>
</comment>
<proteinExistence type="predicted"/>
<dbReference type="PANTHER" id="PTHR30250:SF26">
    <property type="entry name" value="PSMA PROTEIN"/>
    <property type="match status" value="1"/>
</dbReference>
<feature type="transmembrane region" description="Helical" evidence="6">
    <location>
        <begin position="21"/>
        <end position="47"/>
    </location>
</feature>
<dbReference type="EMBL" id="MAGO01000003">
    <property type="protein sequence ID" value="OCC15875.1"/>
    <property type="molecule type" value="Genomic_DNA"/>
</dbReference>
<dbReference type="AlphaFoldDB" id="A0A1B9F7U0"/>
<keyword evidence="3 6" id="KW-0812">Transmembrane</keyword>